<keyword evidence="3" id="KW-1185">Reference proteome</keyword>
<comment type="caution">
    <text evidence="2">The sequence shown here is derived from an EMBL/GenBank/DDBJ whole genome shotgun (WGS) entry which is preliminary data.</text>
</comment>
<keyword evidence="1" id="KW-1133">Transmembrane helix</keyword>
<sequence length="79" mass="8279">MILFQFGRYLGGATALIGLAVSVAFLGPRTADPLAALFIKPLTIWHRLIGVAVGLVVIGIGLRIIGLVGDVNDYDSETA</sequence>
<dbReference type="PATRIC" id="fig|1230457.4.peg.2186"/>
<accession>M0CDE5</accession>
<dbReference type="RefSeq" id="WP_008012725.1">
    <property type="nucleotide sequence ID" value="NZ_AOIT01000038.1"/>
</dbReference>
<organism evidence="2 3">
    <name type="scientific">Natrinema limicola JCM 13563</name>
    <dbReference type="NCBI Taxonomy" id="1230457"/>
    <lineage>
        <taxon>Archaea</taxon>
        <taxon>Methanobacteriati</taxon>
        <taxon>Methanobacteriota</taxon>
        <taxon>Stenosarchaea group</taxon>
        <taxon>Halobacteria</taxon>
        <taxon>Halobacteriales</taxon>
        <taxon>Natrialbaceae</taxon>
        <taxon>Natrinema</taxon>
    </lineage>
</organism>
<keyword evidence="1" id="KW-0472">Membrane</keyword>
<dbReference type="AlphaFoldDB" id="M0CDE5"/>
<proteinExistence type="predicted"/>
<name>M0CDE5_9EURY</name>
<gene>
    <name evidence="2" type="ORF">C476_10846</name>
</gene>
<protein>
    <submittedName>
        <fullName evidence="2">Uncharacterized protein</fullName>
    </submittedName>
</protein>
<feature type="transmembrane region" description="Helical" evidence="1">
    <location>
        <begin position="48"/>
        <end position="69"/>
    </location>
</feature>
<evidence type="ECO:0000256" key="1">
    <source>
        <dbReference type="SAM" id="Phobius"/>
    </source>
</evidence>
<keyword evidence="1" id="KW-0812">Transmembrane</keyword>
<evidence type="ECO:0000313" key="3">
    <source>
        <dbReference type="Proteomes" id="UP000011615"/>
    </source>
</evidence>
<reference evidence="2 3" key="1">
    <citation type="journal article" date="2014" name="PLoS Genet.">
        <title>Phylogenetically driven sequencing of extremely halophilic archaea reveals strategies for static and dynamic osmo-response.</title>
        <authorList>
            <person name="Becker E.A."/>
            <person name="Seitzer P.M."/>
            <person name="Tritt A."/>
            <person name="Larsen D."/>
            <person name="Krusor M."/>
            <person name="Yao A.I."/>
            <person name="Wu D."/>
            <person name="Madern D."/>
            <person name="Eisen J.A."/>
            <person name="Darling A.E."/>
            <person name="Facciotti M.T."/>
        </authorList>
    </citation>
    <scope>NUCLEOTIDE SEQUENCE [LARGE SCALE GENOMIC DNA]</scope>
    <source>
        <strain evidence="2 3">JCM 13563</strain>
    </source>
</reference>
<dbReference type="EMBL" id="AOIT01000038">
    <property type="protein sequence ID" value="ELZ20382.1"/>
    <property type="molecule type" value="Genomic_DNA"/>
</dbReference>
<dbReference type="Proteomes" id="UP000011615">
    <property type="component" value="Unassembled WGS sequence"/>
</dbReference>
<dbReference type="STRING" id="1230457.C476_10846"/>
<evidence type="ECO:0000313" key="2">
    <source>
        <dbReference type="EMBL" id="ELZ20382.1"/>
    </source>
</evidence>
<feature type="transmembrane region" description="Helical" evidence="1">
    <location>
        <begin position="6"/>
        <end position="27"/>
    </location>
</feature>